<proteinExistence type="inferred from homology"/>
<keyword evidence="8 9" id="KW-0119">Carbohydrate metabolism</keyword>
<gene>
    <name evidence="9 12" type="primary">glgC</name>
    <name evidence="12" type="ORF">QWY29_01570</name>
</gene>
<dbReference type="Gene3D" id="2.160.10.10">
    <property type="entry name" value="Hexapeptide repeat proteins"/>
    <property type="match status" value="1"/>
</dbReference>
<protein>
    <recommendedName>
        <fullName evidence="9">Glucose-1-phosphate adenylyltransferase</fullName>
        <ecNumber evidence="9">2.7.7.27</ecNumber>
    </recommendedName>
    <alternativeName>
        <fullName evidence="9">ADP-glucose pyrophosphorylase</fullName>
        <shortName evidence="9">ADPGlc PPase</shortName>
    </alternativeName>
    <alternativeName>
        <fullName evidence="9">ADP-glucose synthase</fullName>
    </alternativeName>
</protein>
<evidence type="ECO:0000256" key="4">
    <source>
        <dbReference type="ARBA" id="ARBA00022695"/>
    </source>
</evidence>
<dbReference type="PANTHER" id="PTHR43523:SF2">
    <property type="entry name" value="GLUCOSE-1-PHOSPHATE ADENYLYLTRANSFERASE"/>
    <property type="match status" value="1"/>
</dbReference>
<evidence type="ECO:0000313" key="12">
    <source>
        <dbReference type="EMBL" id="MDN4160027.1"/>
    </source>
</evidence>
<dbReference type="SUPFAM" id="SSF51161">
    <property type="entry name" value="Trimeric LpxA-like enzymes"/>
    <property type="match status" value="1"/>
</dbReference>
<dbReference type="PROSITE" id="PS00810">
    <property type="entry name" value="ADP_GLC_PYROPHOSPH_3"/>
    <property type="match status" value="1"/>
</dbReference>
<keyword evidence="2 9" id="KW-0321">Glycogen metabolism</keyword>
<dbReference type="CDD" id="cd04651">
    <property type="entry name" value="LbH_G1P_AT_C"/>
    <property type="match status" value="1"/>
</dbReference>
<feature type="binding site" evidence="9">
    <location>
        <position position="205"/>
    </location>
    <ligand>
        <name>alpha-D-glucose 1-phosphate</name>
        <dbReference type="ChEBI" id="CHEBI:58601"/>
    </ligand>
</feature>
<comment type="caution">
    <text evidence="12">The sequence shown here is derived from an EMBL/GenBank/DDBJ whole genome shotgun (WGS) entry which is preliminary data.</text>
</comment>
<dbReference type="PANTHER" id="PTHR43523">
    <property type="entry name" value="GLUCOSE-1-PHOSPHATE ADENYLYLTRANSFERASE-RELATED"/>
    <property type="match status" value="1"/>
</dbReference>
<keyword evidence="3 9" id="KW-0808">Transferase</keyword>
<feature type="site" description="Could play a key role in the communication between the regulatory and the substrate sites" evidence="9">
    <location>
        <position position="104"/>
    </location>
</feature>
<keyword evidence="6 9" id="KW-0067">ATP-binding</keyword>
<dbReference type="InterPro" id="IPR011004">
    <property type="entry name" value="Trimer_LpxA-like_sf"/>
</dbReference>
<dbReference type="Pfam" id="PF00483">
    <property type="entry name" value="NTP_transferase"/>
    <property type="match status" value="1"/>
</dbReference>
<keyword evidence="7 9" id="KW-0320">Glycogen biosynthesis</keyword>
<dbReference type="Gene3D" id="3.90.550.10">
    <property type="entry name" value="Spore Coat Polysaccharide Biosynthesis Protein SpsA, Chain A"/>
    <property type="match status" value="1"/>
</dbReference>
<reference evidence="12" key="1">
    <citation type="submission" date="2023-06" db="EMBL/GenBank/DDBJ databases">
        <title>Draft genome sequence of Nocardioides sp. SOB72.</title>
        <authorList>
            <person name="Zhang G."/>
        </authorList>
    </citation>
    <scope>NUCLEOTIDE SEQUENCE</scope>
    <source>
        <strain evidence="12">SOB72</strain>
    </source>
</reference>
<dbReference type="SUPFAM" id="SSF53448">
    <property type="entry name" value="Nucleotide-diphospho-sugar transferases"/>
    <property type="match status" value="1"/>
</dbReference>
<evidence type="ECO:0000313" key="13">
    <source>
        <dbReference type="Proteomes" id="UP001168537"/>
    </source>
</evidence>
<dbReference type="Proteomes" id="UP001168537">
    <property type="component" value="Unassembled WGS sequence"/>
</dbReference>
<evidence type="ECO:0000256" key="7">
    <source>
        <dbReference type="ARBA" id="ARBA00023056"/>
    </source>
</evidence>
<dbReference type="Pfam" id="PF24894">
    <property type="entry name" value="Hexapep_GlmU"/>
    <property type="match status" value="1"/>
</dbReference>
<comment type="subunit">
    <text evidence="9">Homotetramer.</text>
</comment>
<dbReference type="InterPro" id="IPR005836">
    <property type="entry name" value="ADP_Glu_pyroP_CS"/>
</dbReference>
<evidence type="ECO:0000256" key="6">
    <source>
        <dbReference type="ARBA" id="ARBA00022840"/>
    </source>
</evidence>
<dbReference type="CDD" id="cd02508">
    <property type="entry name" value="ADP_Glucose_PP"/>
    <property type="match status" value="1"/>
</dbReference>
<dbReference type="InterPro" id="IPR029044">
    <property type="entry name" value="Nucleotide-diphossugar_trans"/>
</dbReference>
<evidence type="ECO:0000256" key="1">
    <source>
        <dbReference type="ARBA" id="ARBA00010443"/>
    </source>
</evidence>
<evidence type="ECO:0000256" key="9">
    <source>
        <dbReference type="HAMAP-Rule" id="MF_00624"/>
    </source>
</evidence>
<keyword evidence="13" id="KW-1185">Reference proteome</keyword>
<accession>A0ABT8EPF2</accession>
<feature type="binding site" evidence="9">
    <location>
        <position position="105"/>
    </location>
    <ligand>
        <name>alpha-D-glucose 1-phosphate</name>
        <dbReference type="ChEBI" id="CHEBI:58601"/>
    </ligand>
</feature>
<evidence type="ECO:0000259" key="10">
    <source>
        <dbReference type="Pfam" id="PF00483"/>
    </source>
</evidence>
<comment type="similarity">
    <text evidence="1 9">Belongs to the bacterial/plant glucose-1-phosphate adenylyltransferase family.</text>
</comment>
<feature type="site" description="Could play a key role in the communication between the regulatory and the substrate sites" evidence="9">
    <location>
        <position position="67"/>
    </location>
</feature>
<keyword evidence="5 9" id="KW-0547">Nucleotide-binding</keyword>
<keyword evidence="4 9" id="KW-0548">Nucleotidyltransferase</keyword>
<evidence type="ECO:0000256" key="5">
    <source>
        <dbReference type="ARBA" id="ARBA00022741"/>
    </source>
</evidence>
<evidence type="ECO:0000256" key="3">
    <source>
        <dbReference type="ARBA" id="ARBA00022679"/>
    </source>
</evidence>
<dbReference type="InterPro" id="IPR023049">
    <property type="entry name" value="GlgC_bac"/>
</dbReference>
<feature type="domain" description="Nucleotidyl transferase" evidence="10">
    <location>
        <begin position="15"/>
        <end position="284"/>
    </location>
</feature>
<dbReference type="NCBIfam" id="NF002023">
    <property type="entry name" value="PRK00844.1"/>
    <property type="match status" value="1"/>
</dbReference>
<feature type="binding site" evidence="9">
    <location>
        <begin position="187"/>
        <end position="188"/>
    </location>
    <ligand>
        <name>alpha-D-glucose 1-phosphate</name>
        <dbReference type="ChEBI" id="CHEBI:58601"/>
    </ligand>
</feature>
<feature type="domain" description="Glucose-1-phosphate adenylyltransferase/Bifunctional protein GlmU-like C-terminal hexapeptide" evidence="11">
    <location>
        <begin position="308"/>
        <end position="410"/>
    </location>
</feature>
<evidence type="ECO:0000256" key="2">
    <source>
        <dbReference type="ARBA" id="ARBA00022600"/>
    </source>
</evidence>
<evidence type="ECO:0000259" key="11">
    <source>
        <dbReference type="Pfam" id="PF24894"/>
    </source>
</evidence>
<comment type="pathway">
    <text evidence="9">Glycan biosynthesis; glycogen biosynthesis.</text>
</comment>
<organism evidence="12 13">
    <name type="scientific">Nocardioides abyssi</name>
    <dbReference type="NCBI Taxonomy" id="3058370"/>
    <lineage>
        <taxon>Bacteria</taxon>
        <taxon>Bacillati</taxon>
        <taxon>Actinomycetota</taxon>
        <taxon>Actinomycetes</taxon>
        <taxon>Propionibacteriales</taxon>
        <taxon>Nocardioidaceae</taxon>
        <taxon>Nocardioides</taxon>
    </lineage>
</organism>
<feature type="binding site" evidence="9">
    <location>
        <position position="170"/>
    </location>
    <ligand>
        <name>alpha-D-glucose 1-phosphate</name>
        <dbReference type="ChEBI" id="CHEBI:58601"/>
    </ligand>
</feature>
<dbReference type="InterPro" id="IPR011831">
    <property type="entry name" value="ADP-Glc_PPase"/>
</dbReference>
<dbReference type="EMBL" id="JAUHJR010000001">
    <property type="protein sequence ID" value="MDN4160027.1"/>
    <property type="molecule type" value="Genomic_DNA"/>
</dbReference>
<dbReference type="InterPro" id="IPR056818">
    <property type="entry name" value="GlmU/GlgC-like_hexapep"/>
</dbReference>
<dbReference type="GO" id="GO:0008878">
    <property type="term" value="F:glucose-1-phosphate adenylyltransferase activity"/>
    <property type="evidence" value="ECO:0007669"/>
    <property type="project" value="UniProtKB-EC"/>
</dbReference>
<dbReference type="EC" id="2.7.7.27" evidence="9"/>
<evidence type="ECO:0000256" key="8">
    <source>
        <dbReference type="ARBA" id="ARBA00023277"/>
    </source>
</evidence>
<dbReference type="NCBIfam" id="TIGR02091">
    <property type="entry name" value="glgC"/>
    <property type="match status" value="1"/>
</dbReference>
<dbReference type="InterPro" id="IPR005835">
    <property type="entry name" value="NTP_transferase_dom"/>
</dbReference>
<dbReference type="HAMAP" id="MF_00624">
    <property type="entry name" value="GlgC"/>
    <property type="match status" value="1"/>
</dbReference>
<sequence length="429" mass="45503">MSASPSPQARPKVLAIVLAGGEGKRLMPLTADRAKPAVPFAGIYRLIDFALSNVVNSGYLKVVVLTQYKSHSLDRHVTQTWRMSTMLGNYVTPVPAQQRVGKHWYLGSGDAIFQSLNLIKDEKPDIVVVVGADHVYRMDFAQMVAQHVESGAACTVAAIRQPIGLADQFGVIEVEPSDPGRIRAFHEKPTDPVGLPDAPSEVLASMGNYVFDADALVEAVTRDATTTGSQHDMGGDIVPAFVRRAQAGVYDYRDNVVPGATDRDRGYWRDVGTIGSFYAAHMDVVSPLPVFNLYNFDWPIYTSYGPQPPAKVVQGADGTPAQVDQAVLSPGTVVSGGTVTRSVLSPSVGVGSGALVEGSVLMQGVRIGAGAVVRGAILDKNVVVPPGARIGVDHEEDRARGFHVEDGLVVLGKDHPFPAPAPATDPAAP</sequence>
<comment type="function">
    <text evidence="9">Involved in the biosynthesis of ADP-glucose, a building block required for the elongation reactions to produce glycogen. Catalyzes the reaction between ATP and alpha-D-glucose 1-phosphate (G1P) to produce pyrophosphate and ADP-Glc.</text>
</comment>
<dbReference type="PROSITE" id="PS00808">
    <property type="entry name" value="ADP_GLC_PYROPHOSPH_1"/>
    <property type="match status" value="1"/>
</dbReference>
<name>A0ABT8EPF2_9ACTN</name>
<dbReference type="RefSeq" id="WP_300958898.1">
    <property type="nucleotide sequence ID" value="NZ_JAUHJR010000001.1"/>
</dbReference>
<comment type="catalytic activity">
    <reaction evidence="9">
        <text>alpha-D-glucose 1-phosphate + ATP + H(+) = ADP-alpha-D-glucose + diphosphate</text>
        <dbReference type="Rhea" id="RHEA:12120"/>
        <dbReference type="ChEBI" id="CHEBI:15378"/>
        <dbReference type="ChEBI" id="CHEBI:30616"/>
        <dbReference type="ChEBI" id="CHEBI:33019"/>
        <dbReference type="ChEBI" id="CHEBI:57498"/>
        <dbReference type="ChEBI" id="CHEBI:58601"/>
        <dbReference type="EC" id="2.7.7.27"/>
    </reaction>
</comment>